<evidence type="ECO:0000313" key="2">
    <source>
        <dbReference type="EMBL" id="GFD35024.1"/>
    </source>
</evidence>
<accession>A0A699VT06</accession>
<evidence type="ECO:0000256" key="1">
    <source>
        <dbReference type="SAM" id="MobiDB-lite"/>
    </source>
</evidence>
<name>A0A699VT06_TANCI</name>
<reference evidence="2" key="1">
    <citation type="journal article" date="2019" name="Sci. Rep.">
        <title>Draft genome of Tanacetum cinerariifolium, the natural source of mosquito coil.</title>
        <authorList>
            <person name="Yamashiro T."/>
            <person name="Shiraishi A."/>
            <person name="Satake H."/>
            <person name="Nakayama K."/>
        </authorList>
    </citation>
    <scope>NUCLEOTIDE SEQUENCE</scope>
</reference>
<feature type="compositionally biased region" description="Basic and acidic residues" evidence="1">
    <location>
        <begin position="1"/>
        <end position="12"/>
    </location>
</feature>
<gene>
    <name evidence="2" type="ORF">Tci_906993</name>
</gene>
<proteinExistence type="predicted"/>
<dbReference type="EMBL" id="BKCJ011453671">
    <property type="protein sequence ID" value="GFD35024.1"/>
    <property type="molecule type" value="Genomic_DNA"/>
</dbReference>
<feature type="non-terminal residue" evidence="2">
    <location>
        <position position="68"/>
    </location>
</feature>
<organism evidence="2">
    <name type="scientific">Tanacetum cinerariifolium</name>
    <name type="common">Dalmatian daisy</name>
    <name type="synonym">Chrysanthemum cinerariifolium</name>
    <dbReference type="NCBI Taxonomy" id="118510"/>
    <lineage>
        <taxon>Eukaryota</taxon>
        <taxon>Viridiplantae</taxon>
        <taxon>Streptophyta</taxon>
        <taxon>Embryophyta</taxon>
        <taxon>Tracheophyta</taxon>
        <taxon>Spermatophyta</taxon>
        <taxon>Magnoliopsida</taxon>
        <taxon>eudicotyledons</taxon>
        <taxon>Gunneridae</taxon>
        <taxon>Pentapetalae</taxon>
        <taxon>asterids</taxon>
        <taxon>campanulids</taxon>
        <taxon>Asterales</taxon>
        <taxon>Asteraceae</taxon>
        <taxon>Asteroideae</taxon>
        <taxon>Anthemideae</taxon>
        <taxon>Anthemidinae</taxon>
        <taxon>Tanacetum</taxon>
    </lineage>
</organism>
<feature type="compositionally biased region" description="Basic and acidic residues" evidence="1">
    <location>
        <begin position="26"/>
        <end position="42"/>
    </location>
</feature>
<evidence type="ECO:0008006" key="3">
    <source>
        <dbReference type="Google" id="ProtNLM"/>
    </source>
</evidence>
<comment type="caution">
    <text evidence="2">The sequence shown here is derived from an EMBL/GenBank/DDBJ whole genome shotgun (WGS) entry which is preliminary data.</text>
</comment>
<protein>
    <recommendedName>
        <fullName evidence="3">Reverse transcriptase domain-containing protein</fullName>
    </recommendedName>
</protein>
<dbReference type="AlphaFoldDB" id="A0A699VT06"/>
<sequence length="68" mass="7836">MEKEPEAIKDTELPSTEKIQPPLVQVHEKDKEPIDKPFDVPKTKTNLPYPSRLAKEKIREKDDILAAK</sequence>
<feature type="region of interest" description="Disordered" evidence="1">
    <location>
        <begin position="1"/>
        <end position="54"/>
    </location>
</feature>